<dbReference type="GO" id="GO:0006355">
    <property type="term" value="P:regulation of DNA-templated transcription"/>
    <property type="evidence" value="ECO:0007669"/>
    <property type="project" value="InterPro"/>
</dbReference>
<evidence type="ECO:0000256" key="4">
    <source>
        <dbReference type="ARBA" id="ARBA00023242"/>
    </source>
</evidence>
<dbReference type="PROSITE" id="PS51005">
    <property type="entry name" value="NAC"/>
    <property type="match status" value="1"/>
</dbReference>
<evidence type="ECO:0000256" key="1">
    <source>
        <dbReference type="ARBA" id="ARBA00023015"/>
    </source>
</evidence>
<keyword evidence="3" id="KW-0804">Transcription</keyword>
<keyword evidence="4" id="KW-0539">Nucleus</keyword>
<dbReference type="SUPFAM" id="SSF101941">
    <property type="entry name" value="NAC domain"/>
    <property type="match status" value="1"/>
</dbReference>
<dbReference type="KEGG" id="dzi:111316521"/>
<evidence type="ECO:0000313" key="7">
    <source>
        <dbReference type="Proteomes" id="UP000515121"/>
    </source>
</evidence>
<dbReference type="RefSeq" id="XP_022774213.1">
    <property type="nucleotide sequence ID" value="XM_022918478.1"/>
</dbReference>
<dbReference type="GeneID" id="111316521"/>
<dbReference type="GO" id="GO:0003677">
    <property type="term" value="F:DNA binding"/>
    <property type="evidence" value="ECO:0007669"/>
    <property type="project" value="UniProtKB-KW"/>
</dbReference>
<dbReference type="OrthoDB" id="676820at2759"/>
<name>A0A6P6BAT8_DURZI</name>
<keyword evidence="7" id="KW-1185">Reference proteome</keyword>
<organism evidence="7 8">
    <name type="scientific">Durio zibethinus</name>
    <name type="common">Durian</name>
    <dbReference type="NCBI Taxonomy" id="66656"/>
    <lineage>
        <taxon>Eukaryota</taxon>
        <taxon>Viridiplantae</taxon>
        <taxon>Streptophyta</taxon>
        <taxon>Embryophyta</taxon>
        <taxon>Tracheophyta</taxon>
        <taxon>Spermatophyta</taxon>
        <taxon>Magnoliopsida</taxon>
        <taxon>eudicotyledons</taxon>
        <taxon>Gunneridae</taxon>
        <taxon>Pentapetalae</taxon>
        <taxon>rosids</taxon>
        <taxon>malvids</taxon>
        <taxon>Malvales</taxon>
        <taxon>Malvaceae</taxon>
        <taxon>Helicteroideae</taxon>
        <taxon>Durio</taxon>
    </lineage>
</organism>
<evidence type="ECO:0000256" key="2">
    <source>
        <dbReference type="ARBA" id="ARBA00023125"/>
    </source>
</evidence>
<proteinExistence type="predicted"/>
<evidence type="ECO:0000256" key="3">
    <source>
        <dbReference type="ARBA" id="ARBA00023163"/>
    </source>
</evidence>
<protein>
    <submittedName>
        <fullName evidence="8">NAC domain-containing protein 83-like</fullName>
    </submittedName>
</protein>
<reference evidence="8" key="1">
    <citation type="submission" date="2025-08" db="UniProtKB">
        <authorList>
            <consortium name="RefSeq"/>
        </authorList>
    </citation>
    <scope>IDENTIFICATION</scope>
    <source>
        <tissue evidence="8">Fruit stalk</tissue>
    </source>
</reference>
<feature type="region of interest" description="Disordered" evidence="5">
    <location>
        <begin position="204"/>
        <end position="245"/>
    </location>
</feature>
<evidence type="ECO:0000313" key="8">
    <source>
        <dbReference type="RefSeq" id="XP_022774213.1"/>
    </source>
</evidence>
<dbReference type="AlphaFoldDB" id="A0A6P6BAT8"/>
<keyword evidence="2" id="KW-0238">DNA-binding</keyword>
<evidence type="ECO:0000259" key="6">
    <source>
        <dbReference type="PROSITE" id="PS51005"/>
    </source>
</evidence>
<dbReference type="InterPro" id="IPR036093">
    <property type="entry name" value="NAC_dom_sf"/>
</dbReference>
<sequence length="245" mass="27720">MESQNFAANGGIKMPLGYRFRPTDEELVVHYLKRKALNLPLPASVIPEFDVFHTDPWSLPGNLKENRYFFSTRYGNDGNNKYKRVEAGSGYWKPVGKEKPILASGSNQVVGMRKALIFRERNPSNETKTRWLLHQFHLVGSVVTLNLTLMSKRELFRDWLVFRVFQRTRKVKKHGVISNNSQITSVVTVPSCIDFTLEDCSIFGPPPPQPSSPSSSEITEDSSNGLDQEESSAFISSYSNGCIRK</sequence>
<feature type="compositionally biased region" description="Polar residues" evidence="5">
    <location>
        <begin position="221"/>
        <end position="245"/>
    </location>
</feature>
<accession>A0A6P6BAT8</accession>
<dbReference type="Pfam" id="PF02365">
    <property type="entry name" value="NAM"/>
    <property type="match status" value="1"/>
</dbReference>
<dbReference type="Gene3D" id="2.170.150.80">
    <property type="entry name" value="NAC domain"/>
    <property type="match status" value="1"/>
</dbReference>
<evidence type="ECO:0000256" key="5">
    <source>
        <dbReference type="SAM" id="MobiDB-lite"/>
    </source>
</evidence>
<dbReference type="Proteomes" id="UP000515121">
    <property type="component" value="Unplaced"/>
</dbReference>
<gene>
    <name evidence="8" type="primary">LOC111316521</name>
</gene>
<feature type="domain" description="NAC" evidence="6">
    <location>
        <begin position="14"/>
        <end position="167"/>
    </location>
</feature>
<keyword evidence="1" id="KW-0805">Transcription regulation</keyword>
<dbReference type="PANTHER" id="PTHR31719">
    <property type="entry name" value="NAC TRANSCRIPTION FACTOR 56"/>
    <property type="match status" value="1"/>
</dbReference>
<dbReference type="InterPro" id="IPR003441">
    <property type="entry name" value="NAC-dom"/>
</dbReference>
<dbReference type="PANTHER" id="PTHR31719:SF130">
    <property type="entry name" value="NAC DOMAIN-CONTAINING PROTEIN 18"/>
    <property type="match status" value="1"/>
</dbReference>